<dbReference type="FunFam" id="3.40.50.720:FF:000374">
    <property type="entry name" value="3-oxoacyl-(Acyl-carrier-protein) reductase"/>
    <property type="match status" value="1"/>
</dbReference>
<protein>
    <submittedName>
        <fullName evidence="5">Short-chain dehydrogenase</fullName>
    </submittedName>
</protein>
<comment type="similarity">
    <text evidence="1">Belongs to the short-chain dehydrogenases/reductases (SDR) family.</text>
</comment>
<dbReference type="PANTHER" id="PTHR43639">
    <property type="entry name" value="OXIDOREDUCTASE, SHORT-CHAIN DEHYDROGENASE/REDUCTASE FAMILY (AFU_ORTHOLOGUE AFUA_5G02870)"/>
    <property type="match status" value="1"/>
</dbReference>
<keyword evidence="3" id="KW-0560">Oxidoreductase</keyword>
<evidence type="ECO:0000313" key="7">
    <source>
        <dbReference type="Proteomes" id="UP000615003"/>
    </source>
</evidence>
<dbReference type="RefSeq" id="WP_024032766.1">
    <property type="nucleotide sequence ID" value="NZ_AQGW01000025.1"/>
</dbReference>
<dbReference type="Proteomes" id="UP000615003">
    <property type="component" value="Unassembled WGS sequence"/>
</dbReference>
<evidence type="ECO:0000313" key="4">
    <source>
        <dbReference type="EMBL" id="MBE0384453.1"/>
    </source>
</evidence>
<dbReference type="GO" id="GO:0016491">
    <property type="term" value="F:oxidoreductase activity"/>
    <property type="evidence" value="ECO:0007669"/>
    <property type="project" value="UniProtKB-KW"/>
</dbReference>
<dbReference type="PANTHER" id="PTHR43639:SF1">
    <property type="entry name" value="SHORT-CHAIN DEHYDROGENASE_REDUCTASE FAMILY PROTEIN"/>
    <property type="match status" value="1"/>
</dbReference>
<organism evidence="5 6">
    <name type="scientific">Pseudoalteromonas carrageenovora IAM 12662</name>
    <dbReference type="NCBI Taxonomy" id="1314868"/>
    <lineage>
        <taxon>Bacteria</taxon>
        <taxon>Pseudomonadati</taxon>
        <taxon>Pseudomonadota</taxon>
        <taxon>Gammaproteobacteria</taxon>
        <taxon>Alteromonadales</taxon>
        <taxon>Pseudoalteromonadaceae</taxon>
        <taxon>Pseudoalteromonas</taxon>
    </lineage>
</organism>
<name>A0A2K4XEU0_PSEVC</name>
<evidence type="ECO:0000313" key="5">
    <source>
        <dbReference type="EMBL" id="SOU42836.1"/>
    </source>
</evidence>
<reference evidence="5 6" key="2">
    <citation type="submission" date="2017-11" db="EMBL/GenBank/DDBJ databases">
        <authorList>
            <person name="Han C.G."/>
        </authorList>
    </citation>
    <scope>NUCLEOTIDE SEQUENCE [LARGE SCALE GENOMIC DNA]</scope>
    <source>
        <strain evidence="6">ATCC 43555</strain>
        <strain evidence="5">ATCC43555</strain>
    </source>
</reference>
<dbReference type="InterPro" id="IPR036291">
    <property type="entry name" value="NAD(P)-bd_dom_sf"/>
</dbReference>
<gene>
    <name evidence="5" type="ORF">PCAR9_B0363</name>
    <name evidence="4" type="ORF">PCARR_b0429</name>
</gene>
<dbReference type="PRINTS" id="PR00080">
    <property type="entry name" value="SDRFAMILY"/>
</dbReference>
<evidence type="ECO:0000256" key="1">
    <source>
        <dbReference type="ARBA" id="ARBA00006484"/>
    </source>
</evidence>
<dbReference type="GeneID" id="93665545"/>
<dbReference type="EMBL" id="AQGW01000025">
    <property type="protein sequence ID" value="MBE0384453.1"/>
    <property type="molecule type" value="Genomic_DNA"/>
</dbReference>
<dbReference type="EMBL" id="LT965929">
    <property type="protein sequence ID" value="SOU42836.1"/>
    <property type="molecule type" value="Genomic_DNA"/>
</dbReference>
<evidence type="ECO:0000256" key="2">
    <source>
        <dbReference type="ARBA" id="ARBA00022857"/>
    </source>
</evidence>
<dbReference type="Pfam" id="PF13561">
    <property type="entry name" value="adh_short_C2"/>
    <property type="match status" value="1"/>
</dbReference>
<evidence type="ECO:0000313" key="6">
    <source>
        <dbReference type="Proteomes" id="UP000238288"/>
    </source>
</evidence>
<dbReference type="PRINTS" id="PR00081">
    <property type="entry name" value="GDHRDH"/>
</dbReference>
<keyword evidence="2" id="KW-0521">NADP</keyword>
<accession>A0A2K4XEU0</accession>
<reference evidence="4 7" key="1">
    <citation type="submission" date="2015-06" db="EMBL/GenBank/DDBJ databases">
        <title>Genome sequence of Pseudoalteromonas carrageenovora.</title>
        <authorList>
            <person name="Xie B.-B."/>
            <person name="Rong J.-C."/>
            <person name="Qin Q.-L."/>
            <person name="Zhang Y.-Z."/>
        </authorList>
    </citation>
    <scope>NUCLEOTIDE SEQUENCE [LARGE SCALE GENOMIC DNA]</scope>
    <source>
        <strain evidence="4 7">IAM 12662</strain>
    </source>
</reference>
<dbReference type="Gene3D" id="3.40.50.720">
    <property type="entry name" value="NAD(P)-binding Rossmann-like Domain"/>
    <property type="match status" value="1"/>
</dbReference>
<dbReference type="AlphaFoldDB" id="A0A2K4XEU0"/>
<proteinExistence type="inferred from homology"/>
<dbReference type="OrthoDB" id="20590at2"/>
<dbReference type="Proteomes" id="UP000238288">
    <property type="component" value="Chromosome PCAR9b"/>
</dbReference>
<keyword evidence="7" id="KW-1185">Reference proteome</keyword>
<dbReference type="InterPro" id="IPR002347">
    <property type="entry name" value="SDR_fam"/>
</dbReference>
<dbReference type="SUPFAM" id="SSF51735">
    <property type="entry name" value="NAD(P)-binding Rossmann-fold domains"/>
    <property type="match status" value="1"/>
</dbReference>
<evidence type="ECO:0000256" key="3">
    <source>
        <dbReference type="ARBA" id="ARBA00023002"/>
    </source>
</evidence>
<sequence length="252" mass="27698">MNKRIAVITGGNRGLGKSTVLCLAKQNVDCIFTYRRHEKEAKEVVKQVQDLGSKAVALQLDVSDMLGFEDFAQQLQNVLRTHWQQSEFDYLINNAGVGLTSSFVDTSESTFDTLININLRGVFFVTQTLLPFIKHGGRIINLSSGLTRFSLPGHITYAMTKGAIEVMTRYLAKELAPKNITVNVVAPGAIETDFGNGAVRDNDEVNAFITSQTAMGRVGVTDDIGPMIANLLADENRWMTGQRLEVSGGMYM</sequence>